<evidence type="ECO:0000256" key="1">
    <source>
        <dbReference type="SAM" id="SignalP"/>
    </source>
</evidence>
<protein>
    <recommendedName>
        <fullName evidence="4">Secreted protein</fullName>
    </recommendedName>
</protein>
<organism evidence="2 3">
    <name type="scientific">Grifola frondosa</name>
    <name type="common">Maitake</name>
    <name type="synonym">Polyporus frondosus</name>
    <dbReference type="NCBI Taxonomy" id="5627"/>
    <lineage>
        <taxon>Eukaryota</taxon>
        <taxon>Fungi</taxon>
        <taxon>Dikarya</taxon>
        <taxon>Basidiomycota</taxon>
        <taxon>Agaricomycotina</taxon>
        <taxon>Agaricomycetes</taxon>
        <taxon>Polyporales</taxon>
        <taxon>Grifolaceae</taxon>
        <taxon>Grifola</taxon>
    </lineage>
</organism>
<keyword evidence="3" id="KW-1185">Reference proteome</keyword>
<sequence>MHRMLCLCLLIWRARRCWPRRGMSRPSHVLRDGPVALVLSPSLSLQLMLPMRSCGMVASDKCMLVHAS</sequence>
<dbReference type="EMBL" id="LUGG01000003">
    <property type="protein sequence ID" value="OBZ76163.1"/>
    <property type="molecule type" value="Genomic_DNA"/>
</dbReference>
<comment type="caution">
    <text evidence="2">The sequence shown here is derived from an EMBL/GenBank/DDBJ whole genome shotgun (WGS) entry which is preliminary data.</text>
</comment>
<gene>
    <name evidence="2" type="ORF">A0H81_03371</name>
</gene>
<feature type="chain" id="PRO_5008889126" description="Secreted protein" evidence="1">
    <location>
        <begin position="20"/>
        <end position="68"/>
    </location>
</feature>
<keyword evidence="1" id="KW-0732">Signal</keyword>
<evidence type="ECO:0000313" key="3">
    <source>
        <dbReference type="Proteomes" id="UP000092993"/>
    </source>
</evidence>
<dbReference type="Proteomes" id="UP000092993">
    <property type="component" value="Unassembled WGS sequence"/>
</dbReference>
<accession>A0A1C7MGZ6</accession>
<dbReference type="AlphaFoldDB" id="A0A1C7MGZ6"/>
<reference evidence="2 3" key="1">
    <citation type="submission" date="2016-03" db="EMBL/GenBank/DDBJ databases">
        <title>Whole genome sequencing of Grifola frondosa 9006-11.</title>
        <authorList>
            <person name="Min B."/>
            <person name="Park H."/>
            <person name="Kim J.-G."/>
            <person name="Cho H."/>
            <person name="Oh Y.-L."/>
            <person name="Kong W.-S."/>
            <person name="Choi I.-G."/>
        </authorList>
    </citation>
    <scope>NUCLEOTIDE SEQUENCE [LARGE SCALE GENOMIC DNA]</scope>
    <source>
        <strain evidence="2 3">9006-11</strain>
    </source>
</reference>
<name>A0A1C7MGZ6_GRIFR</name>
<proteinExistence type="predicted"/>
<evidence type="ECO:0000313" key="2">
    <source>
        <dbReference type="EMBL" id="OBZ76163.1"/>
    </source>
</evidence>
<evidence type="ECO:0008006" key="4">
    <source>
        <dbReference type="Google" id="ProtNLM"/>
    </source>
</evidence>
<feature type="signal peptide" evidence="1">
    <location>
        <begin position="1"/>
        <end position="19"/>
    </location>
</feature>